<dbReference type="Proteomes" id="UP000299102">
    <property type="component" value="Unassembled WGS sequence"/>
</dbReference>
<feature type="compositionally biased region" description="Polar residues" evidence="1">
    <location>
        <begin position="58"/>
        <end position="70"/>
    </location>
</feature>
<organism evidence="2 3">
    <name type="scientific">Eumeta variegata</name>
    <name type="common">Bagworm moth</name>
    <name type="synonym">Eumeta japonica</name>
    <dbReference type="NCBI Taxonomy" id="151549"/>
    <lineage>
        <taxon>Eukaryota</taxon>
        <taxon>Metazoa</taxon>
        <taxon>Ecdysozoa</taxon>
        <taxon>Arthropoda</taxon>
        <taxon>Hexapoda</taxon>
        <taxon>Insecta</taxon>
        <taxon>Pterygota</taxon>
        <taxon>Neoptera</taxon>
        <taxon>Endopterygota</taxon>
        <taxon>Lepidoptera</taxon>
        <taxon>Glossata</taxon>
        <taxon>Ditrysia</taxon>
        <taxon>Tineoidea</taxon>
        <taxon>Psychidae</taxon>
        <taxon>Oiketicinae</taxon>
        <taxon>Eumeta</taxon>
    </lineage>
</organism>
<evidence type="ECO:0000313" key="3">
    <source>
        <dbReference type="Proteomes" id="UP000299102"/>
    </source>
</evidence>
<feature type="region of interest" description="Disordered" evidence="1">
    <location>
        <begin position="41"/>
        <end position="73"/>
    </location>
</feature>
<comment type="caution">
    <text evidence="2">The sequence shown here is derived from an EMBL/GenBank/DDBJ whole genome shotgun (WGS) entry which is preliminary data.</text>
</comment>
<name>A0A4C1SFP1_EUMVA</name>
<accession>A0A4C1SFP1</accession>
<dbReference type="EMBL" id="BGZK01000004">
    <property type="protein sequence ID" value="GBO99920.1"/>
    <property type="molecule type" value="Genomic_DNA"/>
</dbReference>
<proteinExistence type="predicted"/>
<gene>
    <name evidence="2" type="ORF">EVAR_74286_1</name>
</gene>
<evidence type="ECO:0000313" key="2">
    <source>
        <dbReference type="EMBL" id="GBO99920.1"/>
    </source>
</evidence>
<protein>
    <submittedName>
        <fullName evidence="2">Uncharacterized protein</fullName>
    </submittedName>
</protein>
<sequence>MPKRAPPQTFCFRLRLSDLTKSSALIHCALWAVDNSRADAATTGTGGLTRPPRHDSEWSNSTQVQKTPLASPSVGLEPRRFRFEGDALSRRDTAALDVNLLRVFSFFHK</sequence>
<dbReference type="AlphaFoldDB" id="A0A4C1SFP1"/>
<evidence type="ECO:0000256" key="1">
    <source>
        <dbReference type="SAM" id="MobiDB-lite"/>
    </source>
</evidence>
<reference evidence="2 3" key="1">
    <citation type="journal article" date="2019" name="Commun. Biol.">
        <title>The bagworm genome reveals a unique fibroin gene that provides high tensile strength.</title>
        <authorList>
            <person name="Kono N."/>
            <person name="Nakamura H."/>
            <person name="Ohtoshi R."/>
            <person name="Tomita M."/>
            <person name="Numata K."/>
            <person name="Arakawa K."/>
        </authorList>
    </citation>
    <scope>NUCLEOTIDE SEQUENCE [LARGE SCALE GENOMIC DNA]</scope>
</reference>
<keyword evidence="3" id="KW-1185">Reference proteome</keyword>